<sequence length="177" mass="19755">MPAFQSFFTDHGDTFMPFPENTPTPDDLLSVSAAEIAALPVELLAILQREIDERLKRDKAAKTRFDAGLAVRYATRAAEERQVSGKDTGTVRFDDGDFTVVADLPKRVDWDQDRLADMVARIRDAGDDPAEYVDLAYKVPERKYAAWPEAIRQGFEPARTVRPGTLKVEILAQGADQ</sequence>
<reference evidence="2" key="1">
    <citation type="submission" date="2015-07" db="EMBL/GenBank/DDBJ databases">
        <title>Draft Genome Sequence of Roseovarius tolerans EL-164, a producer of N-Acylated Alanine Methyl Esters (NAMEs).</title>
        <authorList>
            <person name="Voget S."/>
            <person name="Bruns H."/>
            <person name="Wagner-Doebler I."/>
            <person name="Schulz S."/>
            <person name="Daniel R."/>
        </authorList>
    </citation>
    <scope>NUCLEOTIDE SEQUENCE [LARGE SCALE GENOMIC DNA]</scope>
    <source>
        <strain evidence="2">EL-164</strain>
    </source>
</reference>
<name>A0A0L6CQI6_9RHOB</name>
<accession>A0A0L6CQI6</accession>
<proteinExistence type="predicted"/>
<keyword evidence="2" id="KW-1185">Reference proteome</keyword>
<gene>
    <name evidence="1" type="ORF">ROTO_34740</name>
</gene>
<protein>
    <submittedName>
        <fullName evidence="1">Uncharacterized protein</fullName>
    </submittedName>
</protein>
<dbReference type="Proteomes" id="UP000037046">
    <property type="component" value="Unassembled WGS sequence"/>
</dbReference>
<organism evidence="1 2">
    <name type="scientific">Roseovarius tolerans</name>
    <dbReference type="NCBI Taxonomy" id="74031"/>
    <lineage>
        <taxon>Bacteria</taxon>
        <taxon>Pseudomonadati</taxon>
        <taxon>Pseudomonadota</taxon>
        <taxon>Alphaproteobacteria</taxon>
        <taxon>Rhodobacterales</taxon>
        <taxon>Roseobacteraceae</taxon>
        <taxon>Roseovarius</taxon>
    </lineage>
</organism>
<dbReference type="PATRIC" id="fig|74031.6.peg.3562"/>
<evidence type="ECO:0000313" key="1">
    <source>
        <dbReference type="EMBL" id="KNX39976.1"/>
    </source>
</evidence>
<dbReference type="EMBL" id="LGVV01000079">
    <property type="protein sequence ID" value="KNX39976.1"/>
    <property type="molecule type" value="Genomic_DNA"/>
</dbReference>
<dbReference type="AlphaFoldDB" id="A0A0L6CQI6"/>
<comment type="caution">
    <text evidence="1">The sequence shown here is derived from an EMBL/GenBank/DDBJ whole genome shotgun (WGS) entry which is preliminary data.</text>
</comment>
<evidence type="ECO:0000313" key="2">
    <source>
        <dbReference type="Proteomes" id="UP000037046"/>
    </source>
</evidence>